<sequence>MTNPLLSTSTLPYGVPDWATIKREHILPAARQAMAAERMVWDEIATNTEPATVENTVVPFDESAEELERVLSPAFTLFSSVGGDELDAIQAEIGPELSAHENAFWLDRRLFDRFNTIDLSNADEETTYFVSDILKKFRLNGIDLSPEDQEILKEIDAKLSELNIHFGQRAVKAMRDNALTVTDRADLAGLSEEQIASYQQDDGTYSLPLLNFTNQPLQAQLTKPETRRALLAASTSRGLGARESSDTRQIVIEIATLRARKAALLGMPHHSEVVAQRGMAKESQAIINLLTTVAAKAVAAVDREVDELRPLAEADEAGDGLHAGDLTYYQEKLRGQVAVDDAALKPYLALSNVVEKGIFYAAEKLFGLTFTPRPDIAGYVDSIQTWEVFDESGEAIGLFQADFYNRPGKNGGAWMHSIVSQSRRAGTKPVIMNNSNFDEPAEGQDLLLTWDQVETVFHEFGHALHGLLSDTHYVSTAGTSVPRDFVELPSQLNEMWSYHPAVLAQYAVHHETGAPLPANLAQKLSASKTFGQGFATTEFLASALLDQAWHRLTADKVPTVDEIETFEERALEELAVHHDLVPPRYRSTYFSHTFSGGYDAGYYSYMWAEVLVADIEQWFGTEAAKNDGGLNREAGDILRNELMSRGGSRDPLESFKAVRGREPRAEALLERRGLN</sequence>
<evidence type="ECO:0000256" key="6">
    <source>
        <dbReference type="ARBA" id="ARBA00023049"/>
    </source>
</evidence>
<dbReference type="FunFam" id="3.40.390.10:FF:000009">
    <property type="entry name" value="Oligopeptidase A"/>
    <property type="match status" value="1"/>
</dbReference>
<dbReference type="Gene3D" id="3.40.390.10">
    <property type="entry name" value="Collagenase (Catalytic Domain)"/>
    <property type="match status" value="1"/>
</dbReference>
<dbReference type="CDD" id="cd06456">
    <property type="entry name" value="M3A_DCP"/>
    <property type="match status" value="1"/>
</dbReference>
<dbReference type="Gene3D" id="1.10.1370.10">
    <property type="entry name" value="Neurolysin, domain 3"/>
    <property type="match status" value="1"/>
</dbReference>
<keyword evidence="3 7" id="KW-0479">Metal-binding</keyword>
<dbReference type="GO" id="GO:0005829">
    <property type="term" value="C:cytosol"/>
    <property type="evidence" value="ECO:0007669"/>
    <property type="project" value="TreeGrafter"/>
</dbReference>
<comment type="cofactor">
    <cofactor evidence="7">
        <name>Zn(2+)</name>
        <dbReference type="ChEBI" id="CHEBI:29105"/>
    </cofactor>
    <text evidence="7">Binds 1 zinc ion.</text>
</comment>
<dbReference type="RefSeq" id="WP_126703851.1">
    <property type="nucleotide sequence ID" value="NZ_CP034593.1"/>
</dbReference>
<keyword evidence="2 7" id="KW-0645">Protease</keyword>
<dbReference type="EMBL" id="CP034593">
    <property type="protein sequence ID" value="AZQ77046.1"/>
    <property type="molecule type" value="Genomic_DNA"/>
</dbReference>
<dbReference type="GO" id="GO:0004222">
    <property type="term" value="F:metalloendopeptidase activity"/>
    <property type="evidence" value="ECO:0007669"/>
    <property type="project" value="InterPro"/>
</dbReference>
<evidence type="ECO:0000313" key="9">
    <source>
        <dbReference type="EMBL" id="AZQ77046.1"/>
    </source>
</evidence>
<proteinExistence type="inferred from homology"/>
<reference evidence="9 10" key="1">
    <citation type="submission" date="2018-12" db="EMBL/GenBank/DDBJ databases">
        <title>Complete genome sequence of Flaviflexus sp. H23T48.</title>
        <authorList>
            <person name="Bae J.-W."/>
            <person name="Lee J.-Y."/>
        </authorList>
    </citation>
    <scope>NUCLEOTIDE SEQUENCE [LARGE SCALE GENOMIC DNA]</scope>
    <source>
        <strain evidence="9 10">H23T48</strain>
    </source>
</reference>
<organism evidence="9 10">
    <name type="scientific">Flaviflexus ciconiae</name>
    <dbReference type="NCBI Taxonomy" id="2496867"/>
    <lineage>
        <taxon>Bacteria</taxon>
        <taxon>Bacillati</taxon>
        <taxon>Actinomycetota</taxon>
        <taxon>Actinomycetes</taxon>
        <taxon>Actinomycetales</taxon>
        <taxon>Actinomycetaceae</taxon>
        <taxon>Flaviflexus</taxon>
    </lineage>
</organism>
<dbReference type="GO" id="GO:0046872">
    <property type="term" value="F:metal ion binding"/>
    <property type="evidence" value="ECO:0007669"/>
    <property type="project" value="UniProtKB-UniRule"/>
</dbReference>
<dbReference type="GO" id="GO:0006508">
    <property type="term" value="P:proteolysis"/>
    <property type="evidence" value="ECO:0007669"/>
    <property type="project" value="UniProtKB-KW"/>
</dbReference>
<evidence type="ECO:0000256" key="2">
    <source>
        <dbReference type="ARBA" id="ARBA00022670"/>
    </source>
</evidence>
<dbReference type="KEGG" id="flh:EJ997_06550"/>
<dbReference type="GO" id="GO:0004180">
    <property type="term" value="F:carboxypeptidase activity"/>
    <property type="evidence" value="ECO:0007669"/>
    <property type="project" value="TreeGrafter"/>
</dbReference>
<evidence type="ECO:0000256" key="1">
    <source>
        <dbReference type="ARBA" id="ARBA00006040"/>
    </source>
</evidence>
<evidence type="ECO:0000313" key="10">
    <source>
        <dbReference type="Proteomes" id="UP000280344"/>
    </source>
</evidence>
<dbReference type="SUPFAM" id="SSF55486">
    <property type="entry name" value="Metalloproteases ('zincins'), catalytic domain"/>
    <property type="match status" value="1"/>
</dbReference>
<protein>
    <submittedName>
        <fullName evidence="9">M3 family peptidase</fullName>
    </submittedName>
</protein>
<feature type="domain" description="Peptidase M3A/M3B catalytic" evidence="8">
    <location>
        <begin position="219"/>
        <end position="673"/>
    </location>
</feature>
<dbReference type="PANTHER" id="PTHR43660:SF1">
    <property type="entry name" value="DIPEPTIDYL CARBOXYPEPTIDASE"/>
    <property type="match status" value="1"/>
</dbReference>
<keyword evidence="4 7" id="KW-0378">Hydrolase</keyword>
<evidence type="ECO:0000256" key="3">
    <source>
        <dbReference type="ARBA" id="ARBA00022723"/>
    </source>
</evidence>
<evidence type="ECO:0000256" key="7">
    <source>
        <dbReference type="RuleBase" id="RU003435"/>
    </source>
</evidence>
<evidence type="ECO:0000256" key="5">
    <source>
        <dbReference type="ARBA" id="ARBA00022833"/>
    </source>
</evidence>
<keyword evidence="6 7" id="KW-0482">Metalloprotease</keyword>
<gene>
    <name evidence="9" type="ORF">EJ997_06550</name>
</gene>
<dbReference type="OrthoDB" id="9773538at2"/>
<dbReference type="InterPro" id="IPR024079">
    <property type="entry name" value="MetalloPept_cat_dom_sf"/>
</dbReference>
<keyword evidence="5 7" id="KW-0862">Zinc</keyword>
<comment type="similarity">
    <text evidence="1 7">Belongs to the peptidase M3 family.</text>
</comment>
<dbReference type="Gene3D" id="1.10.1370.40">
    <property type="match status" value="1"/>
</dbReference>
<evidence type="ECO:0000256" key="4">
    <source>
        <dbReference type="ARBA" id="ARBA00022801"/>
    </source>
</evidence>
<dbReference type="InterPro" id="IPR001567">
    <property type="entry name" value="Pept_M3A_M3B_dom"/>
</dbReference>
<dbReference type="InterPro" id="IPR034005">
    <property type="entry name" value="M3A_DCP"/>
</dbReference>
<dbReference type="Pfam" id="PF01432">
    <property type="entry name" value="Peptidase_M3"/>
    <property type="match status" value="1"/>
</dbReference>
<name>A0A3Q9G7I8_9ACTO</name>
<evidence type="ECO:0000259" key="8">
    <source>
        <dbReference type="Pfam" id="PF01432"/>
    </source>
</evidence>
<dbReference type="PANTHER" id="PTHR43660">
    <property type="entry name" value="DIPEPTIDYL CARBOXYPEPTIDASE"/>
    <property type="match status" value="1"/>
</dbReference>
<dbReference type="Proteomes" id="UP000280344">
    <property type="component" value="Chromosome"/>
</dbReference>
<dbReference type="InterPro" id="IPR024077">
    <property type="entry name" value="Neurolysin/TOP_dom2"/>
</dbReference>
<keyword evidence="10" id="KW-1185">Reference proteome</keyword>
<dbReference type="AlphaFoldDB" id="A0A3Q9G7I8"/>
<accession>A0A3Q9G7I8</accession>
<dbReference type="InterPro" id="IPR045090">
    <property type="entry name" value="Pept_M3A_M3B"/>
</dbReference>